<feature type="compositionally biased region" description="Basic and acidic residues" evidence="1">
    <location>
        <begin position="15"/>
        <end position="24"/>
    </location>
</feature>
<protein>
    <submittedName>
        <fullName evidence="2">Uncharacterized protein</fullName>
    </submittedName>
</protein>
<dbReference type="EMBL" id="AP024488">
    <property type="protein sequence ID" value="BCS96619.1"/>
    <property type="molecule type" value="Genomic_DNA"/>
</dbReference>
<feature type="region of interest" description="Disordered" evidence="1">
    <location>
        <begin position="1"/>
        <end position="38"/>
    </location>
</feature>
<name>A0ABM7PH56_9BACT</name>
<keyword evidence="3" id="KW-1185">Reference proteome</keyword>
<proteinExistence type="predicted"/>
<reference evidence="2 3" key="1">
    <citation type="submission" date="2021-02" db="EMBL/GenBank/DDBJ databases">
        <title>Complete genome of Desulfoluna sp. strain ASN36.</title>
        <authorList>
            <person name="Takahashi A."/>
            <person name="Kojima H."/>
            <person name="Fukui M."/>
        </authorList>
    </citation>
    <scope>NUCLEOTIDE SEQUENCE [LARGE SCALE GENOMIC DNA]</scope>
    <source>
        <strain evidence="2 3">ASN36</strain>
    </source>
</reference>
<feature type="compositionally biased region" description="Polar residues" evidence="1">
    <location>
        <begin position="26"/>
        <end position="36"/>
    </location>
</feature>
<dbReference type="Proteomes" id="UP001320148">
    <property type="component" value="Chromosome"/>
</dbReference>
<gene>
    <name evidence="2" type="ORF">DSLASN_22510</name>
</gene>
<evidence type="ECO:0000256" key="1">
    <source>
        <dbReference type="SAM" id="MobiDB-lite"/>
    </source>
</evidence>
<evidence type="ECO:0000313" key="2">
    <source>
        <dbReference type="EMBL" id="BCS96619.1"/>
    </source>
</evidence>
<sequence>MQSTETCRGPAYMKTGDDGMERELSLNPSGRSSRTPGLTLRYGMCDGRVMTSEHLASKGL</sequence>
<evidence type="ECO:0000313" key="3">
    <source>
        <dbReference type="Proteomes" id="UP001320148"/>
    </source>
</evidence>
<organism evidence="2 3">
    <name type="scientific">Desulfoluna limicola</name>
    <dbReference type="NCBI Taxonomy" id="2810562"/>
    <lineage>
        <taxon>Bacteria</taxon>
        <taxon>Pseudomonadati</taxon>
        <taxon>Thermodesulfobacteriota</taxon>
        <taxon>Desulfobacteria</taxon>
        <taxon>Desulfobacterales</taxon>
        <taxon>Desulfolunaceae</taxon>
        <taxon>Desulfoluna</taxon>
    </lineage>
</organism>
<accession>A0ABM7PH56</accession>